<accession>A0A6V8LJA5</accession>
<gene>
    <name evidence="1" type="ORF">NNJEOMEG_00649</name>
</gene>
<dbReference type="EMBL" id="BLTE01000002">
    <property type="protein sequence ID" value="GFK92822.1"/>
    <property type="molecule type" value="Genomic_DNA"/>
</dbReference>
<dbReference type="Proteomes" id="UP000494245">
    <property type="component" value="Unassembled WGS sequence"/>
</dbReference>
<dbReference type="AlphaFoldDB" id="A0A6V8LJA5"/>
<evidence type="ECO:0000313" key="2">
    <source>
        <dbReference type="Proteomes" id="UP000494245"/>
    </source>
</evidence>
<reference evidence="1 2" key="2">
    <citation type="submission" date="2020-05" db="EMBL/GenBank/DDBJ databases">
        <title>Draft genome sequence of Desulfovibrio sp. strainFSS-1.</title>
        <authorList>
            <person name="Shimoshige H."/>
            <person name="Kobayashi H."/>
            <person name="Maekawa T."/>
        </authorList>
    </citation>
    <scope>NUCLEOTIDE SEQUENCE [LARGE SCALE GENOMIC DNA]</scope>
    <source>
        <strain evidence="1 2">SIID29052-01</strain>
    </source>
</reference>
<reference evidence="1 2" key="1">
    <citation type="submission" date="2020-04" db="EMBL/GenBank/DDBJ databases">
        <authorList>
            <consortium name="Desulfovibrio sp. FSS-1 genome sequencing consortium"/>
            <person name="Shimoshige H."/>
            <person name="Kobayashi H."/>
            <person name="Maekawa T."/>
        </authorList>
    </citation>
    <scope>NUCLEOTIDE SEQUENCE [LARGE SCALE GENOMIC DNA]</scope>
    <source>
        <strain evidence="1 2">SIID29052-01</strain>
    </source>
</reference>
<evidence type="ECO:0000313" key="1">
    <source>
        <dbReference type="EMBL" id="GFK92822.1"/>
    </source>
</evidence>
<proteinExistence type="predicted"/>
<sequence length="39" mass="3833">MGAGINAAHFVVSGFLSCPPLLASVSDPFGSLIESARGG</sequence>
<keyword evidence="2" id="KW-1185">Reference proteome</keyword>
<name>A0A6V8LJA5_9BACT</name>
<organism evidence="1 2">
    <name type="scientific">Fundidesulfovibrio magnetotacticus</name>
    <dbReference type="NCBI Taxonomy" id="2730080"/>
    <lineage>
        <taxon>Bacteria</taxon>
        <taxon>Pseudomonadati</taxon>
        <taxon>Thermodesulfobacteriota</taxon>
        <taxon>Desulfovibrionia</taxon>
        <taxon>Desulfovibrionales</taxon>
        <taxon>Desulfovibrionaceae</taxon>
        <taxon>Fundidesulfovibrio</taxon>
    </lineage>
</organism>
<protein>
    <submittedName>
        <fullName evidence="1">Uncharacterized protein</fullName>
    </submittedName>
</protein>
<comment type="caution">
    <text evidence="1">The sequence shown here is derived from an EMBL/GenBank/DDBJ whole genome shotgun (WGS) entry which is preliminary data.</text>
</comment>